<name>A0AAD7FF69_9AGAR</name>
<evidence type="ECO:0000313" key="3">
    <source>
        <dbReference type="Proteomes" id="UP001221142"/>
    </source>
</evidence>
<keyword evidence="1" id="KW-0732">Signal</keyword>
<accession>A0AAD7FF69</accession>
<comment type="caution">
    <text evidence="2">The sequence shown here is derived from an EMBL/GenBank/DDBJ whole genome shotgun (WGS) entry which is preliminary data.</text>
</comment>
<evidence type="ECO:0000256" key="1">
    <source>
        <dbReference type="SAM" id="SignalP"/>
    </source>
</evidence>
<protein>
    <recommendedName>
        <fullName evidence="4">F-box domain-containing protein</fullName>
    </recommendedName>
</protein>
<keyword evidence="3" id="KW-1185">Reference proteome</keyword>
<dbReference type="EMBL" id="JARKIF010000017">
    <property type="protein sequence ID" value="KAJ7620327.1"/>
    <property type="molecule type" value="Genomic_DNA"/>
</dbReference>
<dbReference type="Proteomes" id="UP001221142">
    <property type="component" value="Unassembled WGS sequence"/>
</dbReference>
<evidence type="ECO:0008006" key="4">
    <source>
        <dbReference type="Google" id="ProtNLM"/>
    </source>
</evidence>
<dbReference type="AlphaFoldDB" id="A0AAD7FF69"/>
<reference evidence="2" key="1">
    <citation type="submission" date="2023-03" db="EMBL/GenBank/DDBJ databases">
        <title>Massive genome expansion in bonnet fungi (Mycena s.s.) driven by repeated elements and novel gene families across ecological guilds.</title>
        <authorList>
            <consortium name="Lawrence Berkeley National Laboratory"/>
            <person name="Harder C.B."/>
            <person name="Miyauchi S."/>
            <person name="Viragh M."/>
            <person name="Kuo A."/>
            <person name="Thoen E."/>
            <person name="Andreopoulos B."/>
            <person name="Lu D."/>
            <person name="Skrede I."/>
            <person name="Drula E."/>
            <person name="Henrissat B."/>
            <person name="Morin E."/>
            <person name="Kohler A."/>
            <person name="Barry K."/>
            <person name="LaButti K."/>
            <person name="Morin E."/>
            <person name="Salamov A."/>
            <person name="Lipzen A."/>
            <person name="Mereny Z."/>
            <person name="Hegedus B."/>
            <person name="Baldrian P."/>
            <person name="Stursova M."/>
            <person name="Weitz H."/>
            <person name="Taylor A."/>
            <person name="Grigoriev I.V."/>
            <person name="Nagy L.G."/>
            <person name="Martin F."/>
            <person name="Kauserud H."/>
        </authorList>
    </citation>
    <scope>NUCLEOTIDE SEQUENCE</scope>
    <source>
        <strain evidence="2">9284</strain>
    </source>
</reference>
<gene>
    <name evidence="2" type="ORF">FB45DRAFT_929992</name>
</gene>
<sequence>MVLTRRAHRCLFRWLPNELLSLVIAFTSQDTKLALCSACKLFHHLVVISLYRDVKLETTHKFDAFLLSLSLNAIHVFTLTTHIISEELHDPEFSERYILLNNLTQLKKLDLYSPRGCVGILRHCTFSRLSWLIYRAAASFLSTETIYPFMLRHPDISHLRLPYDVAANSVPQTSRGYSSCPLHWLSCAIPPMSRMLSVRGTMKMISLSSETSALMESAALTLGKAVPSLTTCRRAPRSGEHKSEGGHHIITSPSHQLQVLATGCVQHNCLLCGWRQWTVGPPCCLCVGIWERGG</sequence>
<feature type="signal peptide" evidence="1">
    <location>
        <begin position="1"/>
        <end position="25"/>
    </location>
</feature>
<evidence type="ECO:0000313" key="2">
    <source>
        <dbReference type="EMBL" id="KAJ7620327.1"/>
    </source>
</evidence>
<proteinExistence type="predicted"/>
<feature type="chain" id="PRO_5042072981" description="F-box domain-containing protein" evidence="1">
    <location>
        <begin position="26"/>
        <end position="294"/>
    </location>
</feature>
<organism evidence="2 3">
    <name type="scientific">Roridomyces roridus</name>
    <dbReference type="NCBI Taxonomy" id="1738132"/>
    <lineage>
        <taxon>Eukaryota</taxon>
        <taxon>Fungi</taxon>
        <taxon>Dikarya</taxon>
        <taxon>Basidiomycota</taxon>
        <taxon>Agaricomycotina</taxon>
        <taxon>Agaricomycetes</taxon>
        <taxon>Agaricomycetidae</taxon>
        <taxon>Agaricales</taxon>
        <taxon>Marasmiineae</taxon>
        <taxon>Mycenaceae</taxon>
        <taxon>Roridomyces</taxon>
    </lineage>
</organism>